<accession>X1HIQ5</accession>
<dbReference type="AlphaFoldDB" id="X1HIQ5"/>
<evidence type="ECO:0000313" key="1">
    <source>
        <dbReference type="EMBL" id="GAH69991.1"/>
    </source>
</evidence>
<protein>
    <submittedName>
        <fullName evidence="1">Uncharacterized protein</fullName>
    </submittedName>
</protein>
<organism evidence="1">
    <name type="scientific">marine sediment metagenome</name>
    <dbReference type="NCBI Taxonomy" id="412755"/>
    <lineage>
        <taxon>unclassified sequences</taxon>
        <taxon>metagenomes</taxon>
        <taxon>ecological metagenomes</taxon>
    </lineage>
</organism>
<feature type="non-terminal residue" evidence="1">
    <location>
        <position position="1"/>
    </location>
</feature>
<dbReference type="Pfam" id="PF15891">
    <property type="entry name" value="Nuc_deoxyri_tr2"/>
    <property type="match status" value="1"/>
</dbReference>
<sequence>ITNCPDWQQEMRRMLADTDWILLNPRRKHFPIHDPSAAPAQISWEYVHLRKATAILFWFPCETLCPIVLYELGAWSVSDKPLFIGVHPDYSRRQDVEIQTSLVRPDLGIVYSLEELAEVVRNA</sequence>
<reference evidence="1" key="1">
    <citation type="journal article" date="2014" name="Front. Microbiol.">
        <title>High frequency of phylogenetically diverse reductive dehalogenase-homologous genes in deep subseafloor sedimentary metagenomes.</title>
        <authorList>
            <person name="Kawai M."/>
            <person name="Futagami T."/>
            <person name="Toyoda A."/>
            <person name="Takaki Y."/>
            <person name="Nishi S."/>
            <person name="Hori S."/>
            <person name="Arai W."/>
            <person name="Tsubouchi T."/>
            <person name="Morono Y."/>
            <person name="Uchiyama I."/>
            <person name="Ito T."/>
            <person name="Fujiyama A."/>
            <person name="Inagaki F."/>
            <person name="Takami H."/>
        </authorList>
    </citation>
    <scope>NUCLEOTIDE SEQUENCE</scope>
    <source>
        <strain evidence="1">Expedition CK06-06</strain>
    </source>
</reference>
<name>X1HIQ5_9ZZZZ</name>
<dbReference type="InterPro" id="IPR039470">
    <property type="entry name" value="Nuc_deoxyri_tr2"/>
</dbReference>
<dbReference type="EMBL" id="BARU01029706">
    <property type="protein sequence ID" value="GAH69991.1"/>
    <property type="molecule type" value="Genomic_DNA"/>
</dbReference>
<comment type="caution">
    <text evidence="1">The sequence shown here is derived from an EMBL/GenBank/DDBJ whole genome shotgun (WGS) entry which is preliminary data.</text>
</comment>
<gene>
    <name evidence="1" type="ORF">S03H2_47214</name>
</gene>
<dbReference type="Gene3D" id="3.40.50.450">
    <property type="match status" value="1"/>
</dbReference>
<proteinExistence type="predicted"/>